<dbReference type="AlphaFoldDB" id="G2ZZH8"/>
<organism evidence="2">
    <name type="scientific">Ralstonia syzygii R24</name>
    <dbReference type="NCBI Taxonomy" id="907261"/>
    <lineage>
        <taxon>Bacteria</taxon>
        <taxon>Pseudomonadati</taxon>
        <taxon>Pseudomonadota</taxon>
        <taxon>Betaproteobacteria</taxon>
        <taxon>Burkholderiales</taxon>
        <taxon>Burkholderiaceae</taxon>
        <taxon>Ralstonia</taxon>
        <taxon>Ralstonia solanacearum species complex</taxon>
    </lineage>
</organism>
<dbReference type="Gene3D" id="3.30.360.10">
    <property type="entry name" value="Dihydrodipicolinate Reductase, domain 2"/>
    <property type="match status" value="1"/>
</dbReference>
<evidence type="ECO:0000259" key="1">
    <source>
        <dbReference type="Pfam" id="PF02894"/>
    </source>
</evidence>
<dbReference type="Pfam" id="PF02894">
    <property type="entry name" value="GFO_IDH_MocA_C"/>
    <property type="match status" value="1"/>
</dbReference>
<dbReference type="EMBL" id="FR854086">
    <property type="protein sequence ID" value="CCA84281.1"/>
    <property type="molecule type" value="Genomic_DNA"/>
</dbReference>
<proteinExistence type="predicted"/>
<gene>
    <name evidence="2" type="primary">iolG</name>
    <name evidence="2" type="ORF">RALSY_10244</name>
</gene>
<feature type="domain" description="Gfo/Idh/MocA-like oxidoreductase C-terminal" evidence="1">
    <location>
        <begin position="2"/>
        <end position="54"/>
    </location>
</feature>
<reference evidence="2" key="1">
    <citation type="journal article" date="2011" name="PLoS ONE">
        <title>Ralstonia syzygii, the Blood Disease Bacterium and some Asian R. solanacearum strains form a single genomic species despite divergent lifestyles.</title>
        <authorList>
            <person name="Remenant B."/>
            <person name="de Cambiaire J.C."/>
            <person name="Cellier G."/>
            <person name="Jacobs J.M."/>
            <person name="Mangenot S."/>
            <person name="Barbe V."/>
            <person name="Lajus A."/>
            <person name="Vallenet D."/>
            <person name="Medigue C."/>
            <person name="Fegan M."/>
            <person name="Allen C."/>
            <person name="Prior P."/>
        </authorList>
    </citation>
    <scope>NUCLEOTIDE SEQUENCE</scope>
    <source>
        <strain evidence="2">R24</strain>
    </source>
</reference>
<sequence>MERYAEAYRLELTRFVEALDTQRPPAPGVDDGVRALELAEAAARSWREGRVVELDEAVETVQASALAL</sequence>
<protein>
    <submittedName>
        <fullName evidence="2">Inositol 2-dehydrogenase involved in myo-inositol catabolism</fullName>
    </submittedName>
</protein>
<accession>G2ZZH8</accession>
<dbReference type="InterPro" id="IPR004104">
    <property type="entry name" value="Gfo/Idh/MocA-like_OxRdtase_C"/>
</dbReference>
<reference evidence="2" key="2">
    <citation type="submission" date="2011-04" db="EMBL/GenBank/DDBJ databases">
        <authorList>
            <person name="Genoscope - CEA"/>
        </authorList>
    </citation>
    <scope>NUCLEOTIDE SEQUENCE</scope>
    <source>
        <strain evidence="2">R24</strain>
    </source>
</reference>
<evidence type="ECO:0000313" key="2">
    <source>
        <dbReference type="EMBL" id="CCA84281.1"/>
    </source>
</evidence>
<name>G2ZZH8_9RALS</name>